<sequence>MKIAILMIFVVFCFALINNVGARRPRYDRDDGKDGHFRGPSRDHRRRGVRGNYRDGHRDDFDNDTRNGRRYDFKNGPQREFRDGPNNGHRAGLNDYPGGGHRSHRRMGPAGSVYYDQDGSQSFEDEYPESNENYIYENEEQNDSGEGCPSKDDVVYLNIQ</sequence>
<feature type="signal peptide" evidence="2">
    <location>
        <begin position="1"/>
        <end position="22"/>
    </location>
</feature>
<feature type="chain" id="PRO_5042832964" evidence="2">
    <location>
        <begin position="23"/>
        <end position="160"/>
    </location>
</feature>
<dbReference type="EMBL" id="JAWJWE010000002">
    <property type="protein sequence ID" value="KAK6642499.1"/>
    <property type="molecule type" value="Genomic_DNA"/>
</dbReference>
<keyword evidence="2" id="KW-0732">Signal</keyword>
<gene>
    <name evidence="3" type="ORF">RUM43_004001</name>
</gene>
<feature type="region of interest" description="Disordered" evidence="1">
    <location>
        <begin position="24"/>
        <end position="160"/>
    </location>
</feature>
<accession>A0AAN8SAJ2</accession>
<feature type="compositionally biased region" description="Basic and acidic residues" evidence="1">
    <location>
        <begin position="25"/>
        <end position="42"/>
    </location>
</feature>
<evidence type="ECO:0000256" key="2">
    <source>
        <dbReference type="SAM" id="SignalP"/>
    </source>
</evidence>
<organism evidence="3 4">
    <name type="scientific">Polyplax serrata</name>
    <name type="common">Common mouse louse</name>
    <dbReference type="NCBI Taxonomy" id="468196"/>
    <lineage>
        <taxon>Eukaryota</taxon>
        <taxon>Metazoa</taxon>
        <taxon>Ecdysozoa</taxon>
        <taxon>Arthropoda</taxon>
        <taxon>Hexapoda</taxon>
        <taxon>Insecta</taxon>
        <taxon>Pterygota</taxon>
        <taxon>Neoptera</taxon>
        <taxon>Paraneoptera</taxon>
        <taxon>Psocodea</taxon>
        <taxon>Troctomorpha</taxon>
        <taxon>Phthiraptera</taxon>
        <taxon>Anoplura</taxon>
        <taxon>Polyplacidae</taxon>
        <taxon>Polyplax</taxon>
    </lineage>
</organism>
<dbReference type="AlphaFoldDB" id="A0AAN8SAJ2"/>
<evidence type="ECO:0000256" key="1">
    <source>
        <dbReference type="SAM" id="MobiDB-lite"/>
    </source>
</evidence>
<evidence type="ECO:0000313" key="3">
    <source>
        <dbReference type="EMBL" id="KAK6642499.1"/>
    </source>
</evidence>
<dbReference type="Proteomes" id="UP001372834">
    <property type="component" value="Unassembled WGS sequence"/>
</dbReference>
<protein>
    <submittedName>
        <fullName evidence="3">Uncharacterized protein</fullName>
    </submittedName>
</protein>
<evidence type="ECO:0000313" key="4">
    <source>
        <dbReference type="Proteomes" id="UP001372834"/>
    </source>
</evidence>
<reference evidence="3 4" key="1">
    <citation type="submission" date="2023-10" db="EMBL/GenBank/DDBJ databases">
        <title>Genomes of two closely related lineages of the louse Polyplax serrata with different host specificities.</title>
        <authorList>
            <person name="Martinu J."/>
            <person name="Tarabai H."/>
            <person name="Stefka J."/>
            <person name="Hypsa V."/>
        </authorList>
    </citation>
    <scope>NUCLEOTIDE SEQUENCE [LARGE SCALE GENOMIC DNA]</scope>
    <source>
        <strain evidence="3">HR10_N</strain>
    </source>
</reference>
<comment type="caution">
    <text evidence="3">The sequence shown here is derived from an EMBL/GenBank/DDBJ whole genome shotgun (WGS) entry which is preliminary data.</text>
</comment>
<feature type="compositionally biased region" description="Basic and acidic residues" evidence="1">
    <location>
        <begin position="52"/>
        <end position="83"/>
    </location>
</feature>
<proteinExistence type="predicted"/>
<name>A0AAN8SAJ2_POLSC</name>